<reference evidence="5" key="2">
    <citation type="journal article" date="2016" name="Genome Announc.">
        <title>Genome sequence of Ustilaginoidea virens IPU010, a rice pathogenic fungus causing false smut.</title>
        <authorList>
            <person name="Kumagai T."/>
            <person name="Ishii T."/>
            <person name="Terai G."/>
            <person name="Umemura M."/>
            <person name="Machida M."/>
            <person name="Asai K."/>
        </authorList>
    </citation>
    <scope>NUCLEOTIDE SEQUENCE [LARGE SCALE GENOMIC DNA]</scope>
    <source>
        <strain evidence="5">IPU010</strain>
    </source>
</reference>
<feature type="region of interest" description="Disordered" evidence="1">
    <location>
        <begin position="149"/>
        <end position="180"/>
    </location>
</feature>
<dbReference type="EMBL" id="BBTG02000005">
    <property type="protein sequence ID" value="GAO13308.1"/>
    <property type="molecule type" value="Genomic_DNA"/>
</dbReference>
<reference evidence="3" key="3">
    <citation type="submission" date="2020-03" db="EMBL/GenBank/DDBJ databases">
        <title>A mixture of massive structural variations and highly conserved coding sequences in Ustilaginoidea virens genome.</title>
        <authorList>
            <person name="Zhang K."/>
            <person name="Zhao Z."/>
            <person name="Zhang Z."/>
            <person name="Li Y."/>
            <person name="Hsiang T."/>
            <person name="Sun W."/>
        </authorList>
    </citation>
    <scope>NUCLEOTIDE SEQUENCE</scope>
    <source>
        <strain evidence="3">UV-8b</strain>
    </source>
</reference>
<evidence type="ECO:0000313" key="3">
    <source>
        <dbReference type="EMBL" id="QUC16478.1"/>
    </source>
</evidence>
<keyword evidence="4" id="KW-1185">Reference proteome</keyword>
<dbReference type="RefSeq" id="XP_042994151.1">
    <property type="nucleotide sequence ID" value="XM_043138217.1"/>
</dbReference>
<feature type="region of interest" description="Disordered" evidence="1">
    <location>
        <begin position="1"/>
        <end position="52"/>
    </location>
</feature>
<accession>A0A063BXP8</accession>
<evidence type="ECO:0000256" key="1">
    <source>
        <dbReference type="SAM" id="MobiDB-lite"/>
    </source>
</evidence>
<dbReference type="HOGENOM" id="CLU_1497324_0_0_1"/>
<evidence type="ECO:0000313" key="2">
    <source>
        <dbReference type="EMBL" id="GAO13308.1"/>
    </source>
</evidence>
<dbReference type="GeneID" id="66061497"/>
<feature type="compositionally biased region" description="Polar residues" evidence="1">
    <location>
        <begin position="149"/>
        <end position="159"/>
    </location>
</feature>
<proteinExistence type="predicted"/>
<dbReference type="Proteomes" id="UP000027002">
    <property type="component" value="Chromosome 1"/>
</dbReference>
<gene>
    <name evidence="3" type="ORF">UV8b_00719</name>
    <name evidence="2" type="ORF">UVI_02013220</name>
</gene>
<dbReference type="EMBL" id="CP072753">
    <property type="protein sequence ID" value="QUC16478.1"/>
    <property type="molecule type" value="Genomic_DNA"/>
</dbReference>
<dbReference type="Proteomes" id="UP000054053">
    <property type="component" value="Unassembled WGS sequence"/>
</dbReference>
<evidence type="ECO:0000313" key="4">
    <source>
        <dbReference type="Proteomes" id="UP000027002"/>
    </source>
</evidence>
<sequence length="180" mass="19769">MSRRPNAVPVLDLDGESPRRSIWQAAPLKKRQIQDTDADSSARKQTRAGEDSLLGRRVYGFAEWLRADKVDSADEMDSHKTPPRQCLHADCSATTGRGFTRPDPAFCPETRREDLHTACPHADKTDPHETPAPGLGLACPNTEFPDSQMHQPACGSQTGRAGHAWSCQLSVPASSRRDRA</sequence>
<protein>
    <submittedName>
        <fullName evidence="2">Uncharacterized protein</fullName>
    </submittedName>
</protein>
<name>A0A063BXP8_USTVR</name>
<dbReference type="KEGG" id="uvi:66061497"/>
<evidence type="ECO:0000313" key="5">
    <source>
        <dbReference type="Proteomes" id="UP000054053"/>
    </source>
</evidence>
<dbReference type="AlphaFoldDB" id="A0A063BXP8"/>
<reference evidence="2" key="1">
    <citation type="journal article" date="2016" name="Genome Announc.">
        <title>Genome Sequence of Ustilaginoidea virens IPU010, a Rice Pathogenic Fungus Causing False Smut.</title>
        <authorList>
            <person name="Kumagai T."/>
            <person name="Ishii T."/>
            <person name="Terai G."/>
            <person name="Umemura M."/>
            <person name="Machida M."/>
            <person name="Asai K."/>
        </authorList>
    </citation>
    <scope>NUCLEOTIDE SEQUENCE [LARGE SCALE GENOMIC DNA]</scope>
    <source>
        <strain evidence="2">IPU010</strain>
    </source>
</reference>
<organism evidence="2 5">
    <name type="scientific">Ustilaginoidea virens</name>
    <name type="common">Rice false smut fungus</name>
    <name type="synonym">Villosiclava virens</name>
    <dbReference type="NCBI Taxonomy" id="1159556"/>
    <lineage>
        <taxon>Eukaryota</taxon>
        <taxon>Fungi</taxon>
        <taxon>Dikarya</taxon>
        <taxon>Ascomycota</taxon>
        <taxon>Pezizomycotina</taxon>
        <taxon>Sordariomycetes</taxon>
        <taxon>Hypocreomycetidae</taxon>
        <taxon>Hypocreales</taxon>
        <taxon>Clavicipitaceae</taxon>
        <taxon>Ustilaginoidea</taxon>
    </lineage>
</organism>
<feature type="region of interest" description="Disordered" evidence="1">
    <location>
        <begin position="74"/>
        <end position="103"/>
    </location>
</feature>